<reference evidence="1" key="1">
    <citation type="submission" date="2020-03" db="EMBL/GenBank/DDBJ databases">
        <title>The deep terrestrial virosphere.</title>
        <authorList>
            <person name="Holmfeldt K."/>
            <person name="Nilsson E."/>
            <person name="Simone D."/>
            <person name="Lopez-Fernandez M."/>
            <person name="Wu X."/>
            <person name="de Brujin I."/>
            <person name="Lundin D."/>
            <person name="Andersson A."/>
            <person name="Bertilsson S."/>
            <person name="Dopson M."/>
        </authorList>
    </citation>
    <scope>NUCLEOTIDE SEQUENCE</scope>
    <source>
        <strain evidence="2">MM415A01298</strain>
        <strain evidence="1">MM415B01884</strain>
    </source>
</reference>
<dbReference type="EMBL" id="MT142285">
    <property type="protein sequence ID" value="QJA77491.1"/>
    <property type="molecule type" value="Genomic_DNA"/>
</dbReference>
<gene>
    <name evidence="2" type="ORF">MM415A01298_0007</name>
    <name evidence="1" type="ORF">MM415B01884_0008</name>
</gene>
<name>A0A6M3IFT2_9ZZZZ</name>
<evidence type="ECO:0000313" key="1">
    <source>
        <dbReference type="EMBL" id="QJA56316.1"/>
    </source>
</evidence>
<dbReference type="EMBL" id="MT141211">
    <property type="protein sequence ID" value="QJA56316.1"/>
    <property type="molecule type" value="Genomic_DNA"/>
</dbReference>
<dbReference type="AlphaFoldDB" id="A0A6M3IFT2"/>
<evidence type="ECO:0008006" key="3">
    <source>
        <dbReference type="Google" id="ProtNLM"/>
    </source>
</evidence>
<sequence length="324" mass="33725">MKNVHALKRGFHWSPEDQDLGIYVNGVQVASYSEKAGRDYYVNNITGASTNDGRSWGSAFDQVSTAITASEAYRAEGGGAPTVTTNDYVRNRIFVQGTGTTYTYIAALPSYCDVYGVGADPRGDGTGIVVLGDAAGSYDGAAGSMRGTNIYNIQFVGASTKYAMDLAVAYRSVIENCTFGGNASSAACAIGLNVVSGSGLTVRNCANIAHAAFPVIGFCFASAGGNFNQCLVEDNMVYGSTTGMSNAGYLSNLTLFRNNVAYGGTTGISDTSANTGDGALAFYWKNFGSGATTGMTMTNSPERHCMDNYSVSNATSAVYYALGA</sequence>
<evidence type="ECO:0000313" key="2">
    <source>
        <dbReference type="EMBL" id="QJA77491.1"/>
    </source>
</evidence>
<dbReference type="InterPro" id="IPR011050">
    <property type="entry name" value="Pectin_lyase_fold/virulence"/>
</dbReference>
<protein>
    <recommendedName>
        <fullName evidence="3">Pectate lyase</fullName>
    </recommendedName>
</protein>
<proteinExistence type="predicted"/>
<accession>A0A6M3IFT2</accession>
<dbReference type="SUPFAM" id="SSF51126">
    <property type="entry name" value="Pectin lyase-like"/>
    <property type="match status" value="1"/>
</dbReference>
<organism evidence="1">
    <name type="scientific">viral metagenome</name>
    <dbReference type="NCBI Taxonomy" id="1070528"/>
    <lineage>
        <taxon>unclassified sequences</taxon>
        <taxon>metagenomes</taxon>
        <taxon>organismal metagenomes</taxon>
    </lineage>
</organism>